<name>A0A849I2G4_9HYPH</name>
<evidence type="ECO:0000259" key="2">
    <source>
        <dbReference type="Pfam" id="PF00534"/>
    </source>
</evidence>
<dbReference type="SUPFAM" id="SSF53756">
    <property type="entry name" value="UDP-Glycosyltransferase/glycogen phosphorylase"/>
    <property type="match status" value="1"/>
</dbReference>
<dbReference type="Proteomes" id="UP000564885">
    <property type="component" value="Unassembled WGS sequence"/>
</dbReference>
<accession>A0A849I2G4</accession>
<comment type="caution">
    <text evidence="3">The sequence shown here is derived from an EMBL/GenBank/DDBJ whole genome shotgun (WGS) entry which is preliminary data.</text>
</comment>
<keyword evidence="4" id="KW-1185">Reference proteome</keyword>
<dbReference type="Pfam" id="PF00534">
    <property type="entry name" value="Glycos_transf_1"/>
    <property type="match status" value="1"/>
</dbReference>
<sequence length="422" mass="46072">MSGRPVLVDATRLLTRLKHPSPSGIDRVDLAYARCFLTGAPDRLAVGIGHFGPRILPDRTRDNLVRTIADRWREELPAERDPVLAELRRRLGGEPAAPGPTRSAAAGRLPRLKHEIADQAIKLAGLSWRPAEAAPRDAIYLHTSHLRLDRPEHFAWLEKRPDVRAVFFIHDLIPIDFPEYVVPGEDLRHRTRMATVARHAAAALVNSEAVGARFAAWCADEGVPVPPVTVAPLGVEEVFLRTARQDAAGRPYFVICSTIEARKNHLLLLQVWRELAWRLGAETPALVIVGRRGWESEAAVDLLDRSPALRGHVFEASGLSTGGLARLVAGARALLMPSFAEGYGIPIAEALSMGTPVLASDIPVHREVAGERARYLHPLDGPGWKAAIEELAAGPARTAPDGYAPPTWDAHFGIVNHVLARL</sequence>
<evidence type="ECO:0000313" key="3">
    <source>
        <dbReference type="EMBL" id="NNM73572.1"/>
    </source>
</evidence>
<protein>
    <submittedName>
        <fullName evidence="3">Glycosyltransferase family 4 protein</fullName>
    </submittedName>
</protein>
<dbReference type="RefSeq" id="WP_171219079.1">
    <property type="nucleotide sequence ID" value="NZ_JABEPP010000004.1"/>
</dbReference>
<dbReference type="Gene3D" id="3.40.50.2000">
    <property type="entry name" value="Glycogen Phosphorylase B"/>
    <property type="match status" value="1"/>
</dbReference>
<feature type="domain" description="Glycosyl transferase family 1" evidence="2">
    <location>
        <begin position="248"/>
        <end position="372"/>
    </location>
</feature>
<keyword evidence="1 3" id="KW-0808">Transferase</keyword>
<dbReference type="EMBL" id="JABEPP010000004">
    <property type="protein sequence ID" value="NNM73572.1"/>
    <property type="molecule type" value="Genomic_DNA"/>
</dbReference>
<reference evidence="3 4" key="1">
    <citation type="submission" date="2020-04" db="EMBL/GenBank/DDBJ databases">
        <title>Enterovirga sp. isolate from soil.</title>
        <authorList>
            <person name="Chea S."/>
            <person name="Kim D.-U."/>
        </authorList>
    </citation>
    <scope>NUCLEOTIDE SEQUENCE [LARGE SCALE GENOMIC DNA]</scope>
    <source>
        <strain evidence="3 4">DB1703</strain>
    </source>
</reference>
<proteinExistence type="predicted"/>
<evidence type="ECO:0000256" key="1">
    <source>
        <dbReference type="ARBA" id="ARBA00022679"/>
    </source>
</evidence>
<dbReference type="AlphaFoldDB" id="A0A849I2G4"/>
<gene>
    <name evidence="3" type="ORF">HJG44_14385</name>
</gene>
<organism evidence="3 4">
    <name type="scientific">Enterovirga aerilata</name>
    <dbReference type="NCBI Taxonomy" id="2730920"/>
    <lineage>
        <taxon>Bacteria</taxon>
        <taxon>Pseudomonadati</taxon>
        <taxon>Pseudomonadota</taxon>
        <taxon>Alphaproteobacteria</taxon>
        <taxon>Hyphomicrobiales</taxon>
        <taxon>Methylobacteriaceae</taxon>
        <taxon>Enterovirga</taxon>
    </lineage>
</organism>
<dbReference type="PANTHER" id="PTHR46401">
    <property type="entry name" value="GLYCOSYLTRANSFERASE WBBK-RELATED"/>
    <property type="match status" value="1"/>
</dbReference>
<dbReference type="GO" id="GO:0016757">
    <property type="term" value="F:glycosyltransferase activity"/>
    <property type="evidence" value="ECO:0007669"/>
    <property type="project" value="InterPro"/>
</dbReference>
<dbReference type="CDD" id="cd03809">
    <property type="entry name" value="GT4_MtfB-like"/>
    <property type="match status" value="1"/>
</dbReference>
<dbReference type="PANTHER" id="PTHR46401:SF2">
    <property type="entry name" value="GLYCOSYLTRANSFERASE WBBK-RELATED"/>
    <property type="match status" value="1"/>
</dbReference>
<evidence type="ECO:0000313" key="4">
    <source>
        <dbReference type="Proteomes" id="UP000564885"/>
    </source>
</evidence>
<dbReference type="InterPro" id="IPR001296">
    <property type="entry name" value="Glyco_trans_1"/>
</dbReference>